<protein>
    <recommendedName>
        <fullName evidence="8">CRISPR-associated endoribonuclease Cas2</fullName>
        <ecNumber evidence="8">3.1.-.-</ecNumber>
    </recommendedName>
</protein>
<dbReference type="InterPro" id="IPR019199">
    <property type="entry name" value="Virulence_VapD/CRISPR_Cas2"/>
</dbReference>
<dbReference type="GO" id="GO:0051607">
    <property type="term" value="P:defense response to virus"/>
    <property type="evidence" value="ECO:0007669"/>
    <property type="project" value="UniProtKB-UniRule"/>
</dbReference>
<dbReference type="eggNOG" id="arCOG04194">
    <property type="taxonomic scope" value="Archaea"/>
</dbReference>
<evidence type="ECO:0000256" key="5">
    <source>
        <dbReference type="ARBA" id="ARBA00022801"/>
    </source>
</evidence>
<dbReference type="NCBIfam" id="TIGR01573">
    <property type="entry name" value="cas2"/>
    <property type="match status" value="1"/>
</dbReference>
<comment type="similarity">
    <text evidence="8">Belongs to the CRISPR-associated endoribonuclease Cas2 protein family.</text>
</comment>
<dbReference type="EMBL" id="CP002057">
    <property type="protein sequence ID" value="ADI36182.1"/>
    <property type="molecule type" value="Genomic_DNA"/>
</dbReference>
<dbReference type="HOGENOM" id="CLU_161124_2_0_2"/>
<dbReference type="InterPro" id="IPR021127">
    <property type="entry name" value="CRISPR_associated_Cas2"/>
</dbReference>
<dbReference type="STRING" id="456320.Mvol_0522"/>
<comment type="subunit">
    <text evidence="8">Homodimer, forms a heterotetramer with a Cas1 homodimer.</text>
</comment>
<name>D7DSS2_METV3</name>
<keyword evidence="5 8" id="KW-0378">Hydrolase</keyword>
<evidence type="ECO:0000256" key="8">
    <source>
        <dbReference type="HAMAP-Rule" id="MF_01471"/>
    </source>
</evidence>
<keyword evidence="10" id="KW-1185">Reference proteome</keyword>
<gene>
    <name evidence="8" type="primary">cas2</name>
    <name evidence="9" type="ordered locus">Mvol_0522</name>
</gene>
<evidence type="ECO:0000256" key="7">
    <source>
        <dbReference type="ARBA" id="ARBA00023118"/>
    </source>
</evidence>
<dbReference type="PANTHER" id="PTHR34405:SF3">
    <property type="entry name" value="CRISPR-ASSOCIATED ENDORIBONUCLEASE CAS2 3"/>
    <property type="match status" value="1"/>
</dbReference>
<evidence type="ECO:0000256" key="2">
    <source>
        <dbReference type="ARBA" id="ARBA00022722"/>
    </source>
</evidence>
<dbReference type="GO" id="GO:0043571">
    <property type="term" value="P:maintenance of CRISPR repeat elements"/>
    <property type="evidence" value="ECO:0007669"/>
    <property type="project" value="UniProtKB-UniRule"/>
</dbReference>
<organism evidence="9 10">
    <name type="scientific">Methanococcus voltae (strain ATCC BAA-1334 / A3)</name>
    <dbReference type="NCBI Taxonomy" id="456320"/>
    <lineage>
        <taxon>Archaea</taxon>
        <taxon>Methanobacteriati</taxon>
        <taxon>Methanobacteriota</taxon>
        <taxon>Methanomada group</taxon>
        <taxon>Methanococci</taxon>
        <taxon>Methanococcales</taxon>
        <taxon>Methanococcaceae</taxon>
        <taxon>Methanococcus</taxon>
    </lineage>
</organism>
<proteinExistence type="inferred from homology"/>
<evidence type="ECO:0000256" key="1">
    <source>
        <dbReference type="ARBA" id="ARBA00001946"/>
    </source>
</evidence>
<keyword evidence="6 8" id="KW-0460">Magnesium</keyword>
<dbReference type="PANTHER" id="PTHR34405">
    <property type="entry name" value="CRISPR-ASSOCIATED ENDORIBONUCLEASE CAS2"/>
    <property type="match status" value="1"/>
</dbReference>
<feature type="binding site" evidence="8">
    <location>
        <position position="8"/>
    </location>
    <ligand>
        <name>Mg(2+)</name>
        <dbReference type="ChEBI" id="CHEBI:18420"/>
        <note>catalytic</note>
    </ligand>
</feature>
<keyword evidence="3 8" id="KW-0479">Metal-binding</keyword>
<dbReference type="Proteomes" id="UP000007722">
    <property type="component" value="Chromosome"/>
</dbReference>
<evidence type="ECO:0000256" key="6">
    <source>
        <dbReference type="ARBA" id="ARBA00022842"/>
    </source>
</evidence>
<dbReference type="GO" id="GO:0004521">
    <property type="term" value="F:RNA endonuclease activity"/>
    <property type="evidence" value="ECO:0007669"/>
    <property type="project" value="InterPro"/>
</dbReference>
<dbReference type="SUPFAM" id="SSF143430">
    <property type="entry name" value="TTP0101/SSO1404-like"/>
    <property type="match status" value="1"/>
</dbReference>
<dbReference type="AlphaFoldDB" id="D7DSS2"/>
<dbReference type="KEGG" id="mvo:Mvol_0522"/>
<reference evidence="9 10" key="1">
    <citation type="submission" date="2010-05" db="EMBL/GenBank/DDBJ databases">
        <title>Complete sequence of Methanococcus voltae A3.</title>
        <authorList>
            <consortium name="US DOE Joint Genome Institute"/>
            <person name="Lucas S."/>
            <person name="Copeland A."/>
            <person name="Lapidus A."/>
            <person name="Cheng J.-F."/>
            <person name="Bruce D."/>
            <person name="Goodwin L."/>
            <person name="Pitluck S."/>
            <person name="Lowry S."/>
            <person name="Clum A."/>
            <person name="Land M."/>
            <person name="Hauser L."/>
            <person name="Kyrpides N."/>
            <person name="Mikhailova N."/>
            <person name="Whitman W.B."/>
            <person name="Woyke T."/>
        </authorList>
    </citation>
    <scope>NUCLEOTIDE SEQUENCE [LARGE SCALE GENOMIC DNA]</scope>
    <source>
        <strain evidence="10">ATCC BAA-1334 / A3</strain>
    </source>
</reference>
<evidence type="ECO:0000256" key="4">
    <source>
        <dbReference type="ARBA" id="ARBA00022759"/>
    </source>
</evidence>
<dbReference type="GO" id="GO:0016787">
    <property type="term" value="F:hydrolase activity"/>
    <property type="evidence" value="ECO:0007669"/>
    <property type="project" value="UniProtKB-KW"/>
</dbReference>
<dbReference type="GO" id="GO:0046872">
    <property type="term" value="F:metal ion binding"/>
    <property type="evidence" value="ECO:0007669"/>
    <property type="project" value="UniProtKB-UniRule"/>
</dbReference>
<dbReference type="Gene3D" id="3.30.70.240">
    <property type="match status" value="1"/>
</dbReference>
<dbReference type="OrthoDB" id="75992at2157"/>
<evidence type="ECO:0000256" key="3">
    <source>
        <dbReference type="ARBA" id="ARBA00022723"/>
    </source>
</evidence>
<keyword evidence="7 8" id="KW-0051">Antiviral defense</keyword>
<comment type="function">
    <text evidence="8">CRISPR (clustered regularly interspaced short palindromic repeat), is an adaptive immune system that provides protection against mobile genetic elements (viruses, transposable elements and conjugative plasmids). CRISPR clusters contain sequences complementary to antecedent mobile elements and target invading nucleic acids. CRISPR clusters are transcribed and processed into CRISPR RNA (crRNA). Functions as a ssRNA-specific endoribonuclease. Involved in the integration of spacer DNA into the CRISPR cassette.</text>
</comment>
<keyword evidence="2 8" id="KW-0540">Nuclease</keyword>
<evidence type="ECO:0000313" key="9">
    <source>
        <dbReference type="EMBL" id="ADI36182.1"/>
    </source>
</evidence>
<dbReference type="Pfam" id="PF09827">
    <property type="entry name" value="CRISPR_Cas2"/>
    <property type="match status" value="1"/>
</dbReference>
<accession>D7DSS2</accession>
<dbReference type="InParanoid" id="D7DSS2"/>
<evidence type="ECO:0000313" key="10">
    <source>
        <dbReference type="Proteomes" id="UP000007722"/>
    </source>
</evidence>
<comment type="cofactor">
    <cofactor evidence="1 8">
        <name>Mg(2+)</name>
        <dbReference type="ChEBI" id="CHEBI:18420"/>
    </cofactor>
</comment>
<dbReference type="HAMAP" id="MF_01471">
    <property type="entry name" value="Cas2"/>
    <property type="match status" value="1"/>
</dbReference>
<dbReference type="CDD" id="cd09725">
    <property type="entry name" value="Cas2_I_II_III"/>
    <property type="match status" value="1"/>
</dbReference>
<keyword evidence="4 8" id="KW-0255">Endonuclease</keyword>
<dbReference type="EC" id="3.1.-.-" evidence="8"/>
<sequence length="98" mass="11563">MLLWVIYDIQENKVRTKISKSCLNFGLYRVQKSVFLGEVAKNRFEELKLITKDVINPETDSVYFLPTSKEFIDKSYLIGQSFDEELVLDEITSKFFRI</sequence>